<sequence>MYNAPYATLLLALGGAHVIKVEPKHGENLRGRTQGAGAGAPFVMLNSNKQGITIDLRTDRGRELLLQLADRADVLVENFRPGVMEKLGAGPDVVRARNPRIIYGSGSGFGHSGPYRDFAAMDLTIQAMAGIMSVTGFPDRPPVKAGPAVADFFGGIHLYGAIVTALFDRERTGEGRTVEASMFESVYPSLMSSLGLFFGAGQGESPMRTGNRHAGLAEAPYNVYPAADGHVAIICVSDAHWRGLAGLLGRPELADHPDYATRRARVERIDEVDELVGAFTSRHDRDPLCALLREHRVPCAPVRELGEVVADEHLHARGMLQEIEHPELGTVTVPHTPLRYDGEERTPLVLAPGLGEHNEAVLLDWLGLDPAEYASLVEQEVI</sequence>
<gene>
    <name evidence="2" type="ORF">FSW04_12820</name>
</gene>
<dbReference type="Gene3D" id="3.40.50.10540">
    <property type="entry name" value="Crotonobetainyl-coa:carnitine coa-transferase, domain 1"/>
    <property type="match status" value="1"/>
</dbReference>
<proteinExistence type="predicted"/>
<name>A0A5B8UCM2_9ACTN</name>
<organism evidence="2 3">
    <name type="scientific">Baekduia soli</name>
    <dbReference type="NCBI Taxonomy" id="496014"/>
    <lineage>
        <taxon>Bacteria</taxon>
        <taxon>Bacillati</taxon>
        <taxon>Actinomycetota</taxon>
        <taxon>Thermoleophilia</taxon>
        <taxon>Solirubrobacterales</taxon>
        <taxon>Baekduiaceae</taxon>
        <taxon>Baekduia</taxon>
    </lineage>
</organism>
<dbReference type="KEGG" id="bsol:FSW04_12820"/>
<keyword evidence="3" id="KW-1185">Reference proteome</keyword>
<dbReference type="Pfam" id="PF02515">
    <property type="entry name" value="CoA_transf_3"/>
    <property type="match status" value="1"/>
</dbReference>
<dbReference type="InterPro" id="IPR023606">
    <property type="entry name" value="CoA-Trfase_III_dom_1_sf"/>
</dbReference>
<dbReference type="Proteomes" id="UP000321805">
    <property type="component" value="Chromosome"/>
</dbReference>
<dbReference type="SUPFAM" id="SSF89796">
    <property type="entry name" value="CoA-transferase family III (CaiB/BaiF)"/>
    <property type="match status" value="1"/>
</dbReference>
<evidence type="ECO:0000256" key="1">
    <source>
        <dbReference type="ARBA" id="ARBA00022679"/>
    </source>
</evidence>
<reference evidence="2 3" key="1">
    <citation type="journal article" date="2018" name="J. Microbiol.">
        <title>Baekduia soli gen. nov., sp. nov., a novel bacterium isolated from the soil of Baekdu Mountain and proposal of a novel family name, Baekduiaceae fam. nov.</title>
        <authorList>
            <person name="An D.S."/>
            <person name="Siddiqi M.Z."/>
            <person name="Kim K.H."/>
            <person name="Yu H.S."/>
            <person name="Im W.T."/>
        </authorList>
    </citation>
    <scope>NUCLEOTIDE SEQUENCE [LARGE SCALE GENOMIC DNA]</scope>
    <source>
        <strain evidence="2 3">BR7-21</strain>
    </source>
</reference>
<accession>A0A5B8UCM2</accession>
<dbReference type="PANTHER" id="PTHR48207">
    <property type="entry name" value="SUCCINATE--HYDROXYMETHYLGLUTARATE COA-TRANSFERASE"/>
    <property type="match status" value="1"/>
</dbReference>
<dbReference type="AlphaFoldDB" id="A0A5B8UCM2"/>
<dbReference type="OrthoDB" id="9797653at2"/>
<dbReference type="InterPro" id="IPR044855">
    <property type="entry name" value="CoA-Trfase_III_dom3_sf"/>
</dbReference>
<keyword evidence="1 2" id="KW-0808">Transferase</keyword>
<dbReference type="InterPro" id="IPR003673">
    <property type="entry name" value="CoA-Trfase_fam_III"/>
</dbReference>
<dbReference type="GO" id="GO:0008410">
    <property type="term" value="F:CoA-transferase activity"/>
    <property type="evidence" value="ECO:0007669"/>
    <property type="project" value="TreeGrafter"/>
</dbReference>
<dbReference type="PANTHER" id="PTHR48207:SF3">
    <property type="entry name" value="SUCCINATE--HYDROXYMETHYLGLUTARATE COA-TRANSFERASE"/>
    <property type="match status" value="1"/>
</dbReference>
<evidence type="ECO:0000313" key="2">
    <source>
        <dbReference type="EMBL" id="QEC50757.1"/>
    </source>
</evidence>
<dbReference type="EMBL" id="CP042430">
    <property type="protein sequence ID" value="QEC50757.1"/>
    <property type="molecule type" value="Genomic_DNA"/>
</dbReference>
<dbReference type="InterPro" id="IPR050483">
    <property type="entry name" value="CoA-transferase_III_domain"/>
</dbReference>
<protein>
    <submittedName>
        <fullName evidence="2">CoA transferase</fullName>
    </submittedName>
</protein>
<evidence type="ECO:0000313" key="3">
    <source>
        <dbReference type="Proteomes" id="UP000321805"/>
    </source>
</evidence>
<dbReference type="Gene3D" id="3.30.1540.10">
    <property type="entry name" value="formyl-coa transferase, domain 3"/>
    <property type="match status" value="1"/>
</dbReference>